<sequence length="197" mass="20752">MTFTSARSWRIVDIVTAAVLGAAISFIFMVWNVVGGNLYEVFNAITPGLGGLPLGLWLIGGLFGGLIIRKPGAALAVELIAAIISAIAGNQWGIGTVYSGIAQGLGAELIFALFAYRRFTLPVSLLAGMGAAAGAFILELFLGNFAKSLEFNVVYLLCTQLSGIILAGLLSYFVVRALAKTGALDRFAVGREHRKLI</sequence>
<gene>
    <name evidence="1" type="ORF">GP475_00695</name>
</gene>
<accession>A0A7H0SL87</accession>
<dbReference type="PIRSF" id="PIRSF037394">
    <property type="entry name" value="ABC_thiamine-permease_YkoE_prd"/>
    <property type="match status" value="1"/>
</dbReference>
<dbReference type="EMBL" id="CP046884">
    <property type="protein sequence ID" value="QNQ89312.1"/>
    <property type="molecule type" value="Genomic_DNA"/>
</dbReference>
<dbReference type="InterPro" id="IPR017195">
    <property type="entry name" value="ABC_thiamin-permease_prd"/>
</dbReference>
<organism evidence="1 2">
    <name type="scientific">Corynebacterium poyangense</name>
    <dbReference type="NCBI Taxonomy" id="2684405"/>
    <lineage>
        <taxon>Bacteria</taxon>
        <taxon>Bacillati</taxon>
        <taxon>Actinomycetota</taxon>
        <taxon>Actinomycetes</taxon>
        <taxon>Mycobacteriales</taxon>
        <taxon>Corynebacteriaceae</taxon>
        <taxon>Corynebacterium</taxon>
    </lineage>
</organism>
<dbReference type="Pfam" id="PF09819">
    <property type="entry name" value="ABC_cobalt"/>
    <property type="match status" value="1"/>
</dbReference>
<evidence type="ECO:0000313" key="2">
    <source>
        <dbReference type="Proteomes" id="UP000516320"/>
    </source>
</evidence>
<dbReference type="KEGG" id="cpoy:GP475_00695"/>
<keyword evidence="2" id="KW-1185">Reference proteome</keyword>
<protein>
    <submittedName>
        <fullName evidence="1">Uncharacterized protein</fullName>
    </submittedName>
</protein>
<dbReference type="RefSeq" id="WP_187974767.1">
    <property type="nucleotide sequence ID" value="NZ_CP046884.1"/>
</dbReference>
<dbReference type="Proteomes" id="UP000516320">
    <property type="component" value="Chromosome"/>
</dbReference>
<dbReference type="AlphaFoldDB" id="A0A7H0SL87"/>
<proteinExistence type="predicted"/>
<reference evidence="1 2" key="1">
    <citation type="submission" date="2019-12" db="EMBL/GenBank/DDBJ databases">
        <title>Corynebacterium sp. nov., isolated from feces of the Anser Albifrons in China.</title>
        <authorList>
            <person name="Liu Q."/>
        </authorList>
    </citation>
    <scope>NUCLEOTIDE SEQUENCE [LARGE SCALE GENOMIC DNA]</scope>
    <source>
        <strain evidence="1 2">4H37-19</strain>
    </source>
</reference>
<evidence type="ECO:0000313" key="1">
    <source>
        <dbReference type="EMBL" id="QNQ89312.1"/>
    </source>
</evidence>
<name>A0A7H0SL87_9CORY</name>